<proteinExistence type="predicted"/>
<protein>
    <submittedName>
        <fullName evidence="2">AzlD domain-containing protein</fullName>
    </submittedName>
</protein>
<feature type="transmembrane region" description="Helical" evidence="1">
    <location>
        <begin position="6"/>
        <end position="24"/>
    </location>
</feature>
<gene>
    <name evidence="2" type="ORF">IAB06_02845</name>
</gene>
<keyword evidence="1" id="KW-0472">Membrane</keyword>
<dbReference type="AlphaFoldDB" id="A0A9D1MNZ5"/>
<keyword evidence="1" id="KW-1133">Transmembrane helix</keyword>
<feature type="transmembrane region" description="Helical" evidence="1">
    <location>
        <begin position="36"/>
        <end position="55"/>
    </location>
</feature>
<dbReference type="EMBL" id="DVNI01000040">
    <property type="protein sequence ID" value="HIU63970.1"/>
    <property type="molecule type" value="Genomic_DNA"/>
</dbReference>
<dbReference type="Pfam" id="PF05437">
    <property type="entry name" value="AzlD"/>
    <property type="match status" value="1"/>
</dbReference>
<feature type="transmembrane region" description="Helical" evidence="1">
    <location>
        <begin position="61"/>
        <end position="78"/>
    </location>
</feature>
<evidence type="ECO:0000256" key="1">
    <source>
        <dbReference type="SAM" id="Phobius"/>
    </source>
</evidence>
<dbReference type="Proteomes" id="UP000824099">
    <property type="component" value="Unassembled WGS sequence"/>
</dbReference>
<evidence type="ECO:0000313" key="3">
    <source>
        <dbReference type="Proteomes" id="UP000824099"/>
    </source>
</evidence>
<reference evidence="2" key="1">
    <citation type="submission" date="2020-10" db="EMBL/GenBank/DDBJ databases">
        <authorList>
            <person name="Gilroy R."/>
        </authorList>
    </citation>
    <scope>NUCLEOTIDE SEQUENCE</scope>
    <source>
        <strain evidence="2">CHK160-1198</strain>
    </source>
</reference>
<comment type="caution">
    <text evidence="2">The sequence shown here is derived from an EMBL/GenBank/DDBJ whole genome shotgun (WGS) entry which is preliminary data.</text>
</comment>
<organism evidence="2 3">
    <name type="scientific">Candidatus Avacidaminococcus intestinavium</name>
    <dbReference type="NCBI Taxonomy" id="2840684"/>
    <lineage>
        <taxon>Bacteria</taxon>
        <taxon>Bacillati</taxon>
        <taxon>Bacillota</taxon>
        <taxon>Negativicutes</taxon>
        <taxon>Acidaminococcales</taxon>
        <taxon>Acidaminococcaceae</taxon>
        <taxon>Acidaminococcaceae incertae sedis</taxon>
        <taxon>Candidatus Avacidaminococcus</taxon>
    </lineage>
</organism>
<accession>A0A9D1MNZ5</accession>
<reference evidence="2" key="2">
    <citation type="journal article" date="2021" name="PeerJ">
        <title>Extensive microbial diversity within the chicken gut microbiome revealed by metagenomics and culture.</title>
        <authorList>
            <person name="Gilroy R."/>
            <person name="Ravi A."/>
            <person name="Getino M."/>
            <person name="Pursley I."/>
            <person name="Horton D.L."/>
            <person name="Alikhan N.F."/>
            <person name="Baker D."/>
            <person name="Gharbi K."/>
            <person name="Hall N."/>
            <person name="Watson M."/>
            <person name="Adriaenssens E.M."/>
            <person name="Foster-Nyarko E."/>
            <person name="Jarju S."/>
            <person name="Secka A."/>
            <person name="Antonio M."/>
            <person name="Oren A."/>
            <person name="Chaudhuri R.R."/>
            <person name="La Ragione R."/>
            <person name="Hildebrand F."/>
            <person name="Pallen M.J."/>
        </authorList>
    </citation>
    <scope>NUCLEOTIDE SEQUENCE</scope>
    <source>
        <strain evidence="2">CHK160-1198</strain>
    </source>
</reference>
<keyword evidence="1" id="KW-0812">Transmembrane</keyword>
<name>A0A9D1MNZ5_9FIRM</name>
<evidence type="ECO:0000313" key="2">
    <source>
        <dbReference type="EMBL" id="HIU63970.1"/>
    </source>
</evidence>
<dbReference type="InterPro" id="IPR008407">
    <property type="entry name" value="Brnchd-chn_aa_trnsp_AzlD"/>
</dbReference>
<sequence length="101" mass="11088">MDLIYLIIGMALVTYLPRVLPLVLFKNLSLAPYLKVFMRLVPYAALGALIIPGPFNTVSSQMFPTFIGFLAAIALAYYEYNLILIVAGSIFSSLVANLILT</sequence>